<dbReference type="EMBL" id="BMIJ01000001">
    <property type="protein sequence ID" value="GGB81399.1"/>
    <property type="molecule type" value="Genomic_DNA"/>
</dbReference>
<dbReference type="SUPFAM" id="SSF53901">
    <property type="entry name" value="Thiolase-like"/>
    <property type="match status" value="2"/>
</dbReference>
<dbReference type="InterPro" id="IPR050215">
    <property type="entry name" value="Thiolase-like_sf_Thiolase"/>
</dbReference>
<keyword evidence="4 10" id="KW-0808">Transferase</keyword>
<comment type="similarity">
    <text evidence="3 10">Belongs to the thiolase-like superfamily. Thiolase family.</text>
</comment>
<proteinExistence type="inferred from homology"/>
<dbReference type="InterPro" id="IPR020613">
    <property type="entry name" value="Thiolase_CS"/>
</dbReference>
<sequence>MNEAVILAYSRTALTKAFRGGFNATHGATLAAAPIQAVIAAAGIPADRIEDIILGCGFPEGTTGFNIARQAAHLSGCPDSVSGMTINRFCSSGLQAIALAAQRVATGEGESYVAGGVESISAVAPHMNRHMLEDPVLKEARPSVYWEMIRTAEELARRLDISRERQDEYALRSQQLAAAASRNGLFDEEIVPLNTRMDIFDPKTRERIETRDVLVDRDEGIRPNTTTEGLANLLPVIDGGVVTAGNASQLSDGAVATVVTSAPYAEYLGVRPLGRFVGFAVAGCEPDTMGAGPIYAIPKLLARHGLSINDIDLWELNEAFAVQTLHCADILRIPLDRLNVNGGAIALGHPYGVSGARLVGSGLLELRRRGGKYLVVTMCIGGGMGAAGLFEAV</sequence>
<dbReference type="Gene3D" id="3.40.47.10">
    <property type="match status" value="1"/>
</dbReference>
<evidence type="ECO:0000256" key="8">
    <source>
        <dbReference type="ARBA" id="ARBA00023140"/>
    </source>
</evidence>
<comment type="subcellular location">
    <subcellularLocation>
        <location evidence="1">Peroxisome</location>
    </subcellularLocation>
</comment>
<evidence type="ECO:0000256" key="5">
    <source>
        <dbReference type="ARBA" id="ARBA00022832"/>
    </source>
</evidence>
<evidence type="ECO:0000259" key="11">
    <source>
        <dbReference type="Pfam" id="PF00108"/>
    </source>
</evidence>
<keyword evidence="8" id="KW-0576">Peroxisome</keyword>
<dbReference type="InterPro" id="IPR016039">
    <property type="entry name" value="Thiolase-like"/>
</dbReference>
<accession>A0ABQ1K223</accession>
<dbReference type="Proteomes" id="UP000629025">
    <property type="component" value="Unassembled WGS sequence"/>
</dbReference>
<dbReference type="InterPro" id="IPR020615">
    <property type="entry name" value="Thiolase_acyl_enz_int_AS"/>
</dbReference>
<keyword evidence="14" id="KW-1185">Reference proteome</keyword>
<name>A0ABQ1K223_9GAMM</name>
<dbReference type="CDD" id="cd00751">
    <property type="entry name" value="thiolase"/>
    <property type="match status" value="1"/>
</dbReference>
<gene>
    <name evidence="13" type="ORF">GCM10011352_03920</name>
</gene>
<evidence type="ECO:0000256" key="7">
    <source>
        <dbReference type="ARBA" id="ARBA00023098"/>
    </source>
</evidence>
<evidence type="ECO:0000256" key="6">
    <source>
        <dbReference type="ARBA" id="ARBA00022946"/>
    </source>
</evidence>
<dbReference type="InterPro" id="IPR020616">
    <property type="entry name" value="Thiolase_N"/>
</dbReference>
<evidence type="ECO:0000256" key="2">
    <source>
        <dbReference type="ARBA" id="ARBA00005189"/>
    </source>
</evidence>
<reference evidence="14" key="1">
    <citation type="journal article" date="2019" name="Int. J. Syst. Evol. Microbiol.">
        <title>The Global Catalogue of Microorganisms (GCM) 10K type strain sequencing project: providing services to taxonomists for standard genome sequencing and annotation.</title>
        <authorList>
            <consortium name="The Broad Institute Genomics Platform"/>
            <consortium name="The Broad Institute Genome Sequencing Center for Infectious Disease"/>
            <person name="Wu L."/>
            <person name="Ma J."/>
        </authorList>
    </citation>
    <scope>NUCLEOTIDE SEQUENCE [LARGE SCALE GENOMIC DNA]</scope>
    <source>
        <strain evidence="14">CGMCC 1.15341</strain>
    </source>
</reference>
<dbReference type="PIRSF" id="PIRSF000429">
    <property type="entry name" value="Ac-CoA_Ac_transf"/>
    <property type="match status" value="1"/>
</dbReference>
<dbReference type="Pfam" id="PF02803">
    <property type="entry name" value="Thiolase_C"/>
    <property type="match status" value="1"/>
</dbReference>
<keyword evidence="9 10" id="KW-0012">Acyltransferase</keyword>
<feature type="domain" description="Thiolase N-terminal" evidence="11">
    <location>
        <begin position="5"/>
        <end position="261"/>
    </location>
</feature>
<evidence type="ECO:0000259" key="12">
    <source>
        <dbReference type="Pfam" id="PF02803"/>
    </source>
</evidence>
<evidence type="ECO:0000256" key="10">
    <source>
        <dbReference type="RuleBase" id="RU003557"/>
    </source>
</evidence>
<dbReference type="NCBIfam" id="TIGR01930">
    <property type="entry name" value="AcCoA-C-Actrans"/>
    <property type="match status" value="1"/>
</dbReference>
<evidence type="ECO:0000256" key="1">
    <source>
        <dbReference type="ARBA" id="ARBA00004275"/>
    </source>
</evidence>
<keyword evidence="5" id="KW-0276">Fatty acid metabolism</keyword>
<dbReference type="PANTHER" id="PTHR43853">
    <property type="entry name" value="3-KETOACYL-COA THIOLASE, PEROXISOMAL"/>
    <property type="match status" value="1"/>
</dbReference>
<dbReference type="PROSITE" id="PS00098">
    <property type="entry name" value="THIOLASE_1"/>
    <property type="match status" value="1"/>
</dbReference>
<evidence type="ECO:0000256" key="3">
    <source>
        <dbReference type="ARBA" id="ARBA00010982"/>
    </source>
</evidence>
<dbReference type="Pfam" id="PF00108">
    <property type="entry name" value="Thiolase_N"/>
    <property type="match status" value="1"/>
</dbReference>
<evidence type="ECO:0000256" key="4">
    <source>
        <dbReference type="ARBA" id="ARBA00022679"/>
    </source>
</evidence>
<evidence type="ECO:0000313" key="13">
    <source>
        <dbReference type="EMBL" id="GGB81399.1"/>
    </source>
</evidence>
<evidence type="ECO:0000256" key="9">
    <source>
        <dbReference type="ARBA" id="ARBA00023315"/>
    </source>
</evidence>
<comment type="caution">
    <text evidence="13">The sequence shown here is derived from an EMBL/GenBank/DDBJ whole genome shotgun (WGS) entry which is preliminary data.</text>
</comment>
<keyword evidence="7" id="KW-0443">Lipid metabolism</keyword>
<keyword evidence="6" id="KW-0809">Transit peptide</keyword>
<feature type="domain" description="Thiolase C-terminal" evidence="12">
    <location>
        <begin position="271"/>
        <end position="391"/>
    </location>
</feature>
<dbReference type="InterPro" id="IPR002155">
    <property type="entry name" value="Thiolase"/>
</dbReference>
<dbReference type="InterPro" id="IPR020617">
    <property type="entry name" value="Thiolase_C"/>
</dbReference>
<dbReference type="PANTHER" id="PTHR43853:SF8">
    <property type="entry name" value="3-KETOACYL-COA THIOLASE, PEROXISOMAL"/>
    <property type="match status" value="1"/>
</dbReference>
<organism evidence="13 14">
    <name type="scientific">Marinobacterium zhoushanense</name>
    <dbReference type="NCBI Taxonomy" id="1679163"/>
    <lineage>
        <taxon>Bacteria</taxon>
        <taxon>Pseudomonadati</taxon>
        <taxon>Pseudomonadota</taxon>
        <taxon>Gammaproteobacteria</taxon>
        <taxon>Oceanospirillales</taxon>
        <taxon>Oceanospirillaceae</taxon>
        <taxon>Marinobacterium</taxon>
    </lineage>
</organism>
<dbReference type="RefSeq" id="WP_188745420.1">
    <property type="nucleotide sequence ID" value="NZ_BMIJ01000001.1"/>
</dbReference>
<protein>
    <submittedName>
        <fullName evidence="13">Acetyl-CoA acetyltransferase</fullName>
    </submittedName>
</protein>
<comment type="pathway">
    <text evidence="2">Lipid metabolism.</text>
</comment>
<dbReference type="PROSITE" id="PS00737">
    <property type="entry name" value="THIOLASE_2"/>
    <property type="match status" value="1"/>
</dbReference>
<evidence type="ECO:0000313" key="14">
    <source>
        <dbReference type="Proteomes" id="UP000629025"/>
    </source>
</evidence>